<dbReference type="PANTHER" id="PTHR24024">
    <property type="entry name" value="PULMONARY SURFACTANT-ASSOCIATED PROTEIN A"/>
    <property type="match status" value="1"/>
</dbReference>
<dbReference type="OrthoDB" id="6086925at2759"/>
<keyword evidence="3" id="KW-1185">Reference proteome</keyword>
<evidence type="ECO:0000256" key="1">
    <source>
        <dbReference type="SAM" id="SignalP"/>
    </source>
</evidence>
<dbReference type="EnsemblMetazoa" id="G14090.1">
    <property type="protein sequence ID" value="G14090.1:cds"/>
    <property type="gene ID" value="G14090"/>
</dbReference>
<sequence>MMYLILFLMIFAVVQSEENAGSCKDMLQGFLTGQLSSVLGGYQVETMRREFKNVTDIIEKSIKELKGNVETKMRNIKSTSNGSAIYTRWGKKSCPVGAQLVLSGYVGGSHYTHTGAAVEPLCLPKNPEWGIYRDGTDGAKAYIYGAEYETNELFGKWHSLYQHDVPCSVCLVRGRSVVQMFPGRKTCDNGWKLEYHGYLMAGYHGHNAGTTYKCVDSDPESLQGSLTNNNGYLFYMVEAICGSLKCPPYVEGREFVCAVCSLEN</sequence>
<accession>A0A8W8IHI4</accession>
<dbReference type="GO" id="GO:0005615">
    <property type="term" value="C:extracellular space"/>
    <property type="evidence" value="ECO:0007669"/>
    <property type="project" value="TreeGrafter"/>
</dbReference>
<protein>
    <recommendedName>
        <fullName evidence="4">Short-chain collagen C4</fullName>
    </recommendedName>
</protein>
<dbReference type="AlphaFoldDB" id="A0A8W8IHI4"/>
<dbReference type="OMA" id="TEARCEN"/>
<name>A0A8W8IHI4_MAGGI</name>
<organism evidence="2 3">
    <name type="scientific">Magallana gigas</name>
    <name type="common">Pacific oyster</name>
    <name type="synonym">Crassostrea gigas</name>
    <dbReference type="NCBI Taxonomy" id="29159"/>
    <lineage>
        <taxon>Eukaryota</taxon>
        <taxon>Metazoa</taxon>
        <taxon>Spiralia</taxon>
        <taxon>Lophotrochozoa</taxon>
        <taxon>Mollusca</taxon>
        <taxon>Bivalvia</taxon>
        <taxon>Autobranchia</taxon>
        <taxon>Pteriomorphia</taxon>
        <taxon>Ostreida</taxon>
        <taxon>Ostreoidea</taxon>
        <taxon>Ostreidae</taxon>
        <taxon>Magallana</taxon>
    </lineage>
</organism>
<feature type="chain" id="PRO_5036481084" description="Short-chain collagen C4" evidence="1">
    <location>
        <begin position="17"/>
        <end position="264"/>
    </location>
</feature>
<proteinExistence type="predicted"/>
<reference evidence="2" key="1">
    <citation type="submission" date="2022-08" db="UniProtKB">
        <authorList>
            <consortium name="EnsemblMetazoa"/>
        </authorList>
    </citation>
    <scope>IDENTIFICATION</scope>
    <source>
        <strain evidence="2">05x7-T-G4-1.051#20</strain>
    </source>
</reference>
<feature type="signal peptide" evidence="1">
    <location>
        <begin position="1"/>
        <end position="16"/>
    </location>
</feature>
<keyword evidence="1" id="KW-0732">Signal</keyword>
<dbReference type="Proteomes" id="UP000005408">
    <property type="component" value="Unassembled WGS sequence"/>
</dbReference>
<dbReference type="InterPro" id="IPR051077">
    <property type="entry name" value="Ca-dependent_lectin"/>
</dbReference>
<dbReference type="PANTHER" id="PTHR24024:SF18">
    <property type="entry name" value="SHORT-CHAIN COLLAGEN C4-LIKE"/>
    <property type="match status" value="1"/>
</dbReference>
<evidence type="ECO:0008006" key="4">
    <source>
        <dbReference type="Google" id="ProtNLM"/>
    </source>
</evidence>
<evidence type="ECO:0000313" key="3">
    <source>
        <dbReference type="Proteomes" id="UP000005408"/>
    </source>
</evidence>
<evidence type="ECO:0000313" key="2">
    <source>
        <dbReference type="EnsemblMetazoa" id="G14090.1:cds"/>
    </source>
</evidence>